<dbReference type="Proteomes" id="UP001163046">
    <property type="component" value="Unassembled WGS sequence"/>
</dbReference>
<keyword evidence="3" id="KW-1185">Reference proteome</keyword>
<evidence type="ECO:0000313" key="3">
    <source>
        <dbReference type="Proteomes" id="UP001163046"/>
    </source>
</evidence>
<feature type="compositionally biased region" description="Polar residues" evidence="1">
    <location>
        <begin position="98"/>
        <end position="107"/>
    </location>
</feature>
<feature type="region of interest" description="Disordered" evidence="1">
    <location>
        <begin position="94"/>
        <end position="113"/>
    </location>
</feature>
<gene>
    <name evidence="2" type="ORF">OS493_017741</name>
</gene>
<evidence type="ECO:0000256" key="1">
    <source>
        <dbReference type="SAM" id="MobiDB-lite"/>
    </source>
</evidence>
<comment type="caution">
    <text evidence="2">The sequence shown here is derived from an EMBL/GenBank/DDBJ whole genome shotgun (WGS) entry which is preliminary data.</text>
</comment>
<protein>
    <submittedName>
        <fullName evidence="2">Uncharacterized protein</fullName>
    </submittedName>
</protein>
<reference evidence="2" key="1">
    <citation type="submission" date="2023-01" db="EMBL/GenBank/DDBJ databases">
        <title>Genome assembly of the deep-sea coral Lophelia pertusa.</title>
        <authorList>
            <person name="Herrera S."/>
            <person name="Cordes E."/>
        </authorList>
    </citation>
    <scope>NUCLEOTIDE SEQUENCE</scope>
    <source>
        <strain evidence="2">USNM1676648</strain>
        <tissue evidence="2">Polyp</tissue>
    </source>
</reference>
<dbReference type="EMBL" id="MU826359">
    <property type="protein sequence ID" value="KAJ7379232.1"/>
    <property type="molecule type" value="Genomic_DNA"/>
</dbReference>
<organism evidence="2 3">
    <name type="scientific">Desmophyllum pertusum</name>
    <dbReference type="NCBI Taxonomy" id="174260"/>
    <lineage>
        <taxon>Eukaryota</taxon>
        <taxon>Metazoa</taxon>
        <taxon>Cnidaria</taxon>
        <taxon>Anthozoa</taxon>
        <taxon>Hexacorallia</taxon>
        <taxon>Scleractinia</taxon>
        <taxon>Caryophylliina</taxon>
        <taxon>Caryophylliidae</taxon>
        <taxon>Desmophyllum</taxon>
    </lineage>
</organism>
<dbReference type="OrthoDB" id="5946336at2759"/>
<dbReference type="AlphaFoldDB" id="A0A9W9ZCN1"/>
<evidence type="ECO:0000313" key="2">
    <source>
        <dbReference type="EMBL" id="KAJ7379232.1"/>
    </source>
</evidence>
<proteinExistence type="predicted"/>
<name>A0A9W9ZCN1_9CNID</name>
<sequence>MTRNNSAGYRVLDYFLKDATTPAAACDSFVRLPDDNSTLSQNCAKWGHNGTAAETNEWGYFSHNGEWRLYRNVSVWTLRRRAFSFRPPSQFLCDDEAGSSSVSQGNTWEVYAR</sequence>
<accession>A0A9W9ZCN1</accession>